<keyword evidence="1" id="KW-0472">Membrane</keyword>
<feature type="transmembrane region" description="Helical" evidence="1">
    <location>
        <begin position="26"/>
        <end position="59"/>
    </location>
</feature>
<proteinExistence type="predicted"/>
<organism evidence="2 3">
    <name type="scientific">Nostoc parmelioides FACHB-3921</name>
    <dbReference type="NCBI Taxonomy" id="2692909"/>
    <lineage>
        <taxon>Bacteria</taxon>
        <taxon>Bacillati</taxon>
        <taxon>Cyanobacteriota</taxon>
        <taxon>Cyanophyceae</taxon>
        <taxon>Nostocales</taxon>
        <taxon>Nostocaceae</taxon>
        <taxon>Nostoc</taxon>
    </lineage>
</organism>
<name>A0ABR8BKT2_9NOSO</name>
<reference evidence="2 3" key="1">
    <citation type="journal article" date="2020" name="ISME J.">
        <title>Comparative genomics reveals insights into cyanobacterial evolution and habitat adaptation.</title>
        <authorList>
            <person name="Chen M.Y."/>
            <person name="Teng W.K."/>
            <person name="Zhao L."/>
            <person name="Hu C.X."/>
            <person name="Zhou Y.K."/>
            <person name="Han B.P."/>
            <person name="Song L.R."/>
            <person name="Shu W.S."/>
        </authorList>
    </citation>
    <scope>NUCLEOTIDE SEQUENCE [LARGE SCALE GENOMIC DNA]</scope>
    <source>
        <strain evidence="2 3">FACHB-3921</strain>
    </source>
</reference>
<keyword evidence="1" id="KW-1133">Transmembrane helix</keyword>
<keyword evidence="1" id="KW-0812">Transmembrane</keyword>
<dbReference type="RefSeq" id="WP_190570677.1">
    <property type="nucleotide sequence ID" value="NZ_JACJQL010000054.1"/>
</dbReference>
<dbReference type="EMBL" id="JACJQL010000054">
    <property type="protein sequence ID" value="MBD2254495.1"/>
    <property type="molecule type" value="Genomic_DNA"/>
</dbReference>
<accession>A0ABR8BKT2</accession>
<sequence>MPMFFLVPLVAGLATGYISKKCQDEVAYIISTFTVLSLIVSLVLAPWQIQTLLLIVVFVSTNRFLKRN</sequence>
<protein>
    <submittedName>
        <fullName evidence="2">Uncharacterized protein</fullName>
    </submittedName>
</protein>
<comment type="caution">
    <text evidence="2">The sequence shown here is derived from an EMBL/GenBank/DDBJ whole genome shotgun (WGS) entry which is preliminary data.</text>
</comment>
<evidence type="ECO:0000256" key="1">
    <source>
        <dbReference type="SAM" id="Phobius"/>
    </source>
</evidence>
<evidence type="ECO:0000313" key="3">
    <source>
        <dbReference type="Proteomes" id="UP000621307"/>
    </source>
</evidence>
<evidence type="ECO:0000313" key="2">
    <source>
        <dbReference type="EMBL" id="MBD2254495.1"/>
    </source>
</evidence>
<gene>
    <name evidence="2" type="ORF">H6G14_24945</name>
</gene>
<dbReference type="Proteomes" id="UP000621307">
    <property type="component" value="Unassembled WGS sequence"/>
</dbReference>
<keyword evidence="3" id="KW-1185">Reference proteome</keyword>